<protein>
    <recommendedName>
        <fullName evidence="5">MEI5 protein</fullName>
    </recommendedName>
</protein>
<evidence type="ECO:0008006" key="5">
    <source>
        <dbReference type="Google" id="ProtNLM"/>
    </source>
</evidence>
<feature type="compositionally biased region" description="Polar residues" evidence="2">
    <location>
        <begin position="549"/>
        <end position="570"/>
    </location>
</feature>
<evidence type="ECO:0000256" key="1">
    <source>
        <dbReference type="SAM" id="Coils"/>
    </source>
</evidence>
<evidence type="ECO:0000313" key="4">
    <source>
        <dbReference type="Proteomes" id="UP000433876"/>
    </source>
</evidence>
<feature type="region of interest" description="Disordered" evidence="2">
    <location>
        <begin position="498"/>
        <end position="570"/>
    </location>
</feature>
<dbReference type="VEuPathDB" id="FungiDB:SMAC_08162"/>
<reference evidence="3 4" key="1">
    <citation type="submission" date="2017-07" db="EMBL/GenBank/DDBJ databases">
        <title>Genome sequence of the Sordaria macrospora wild type strain R19027.</title>
        <authorList>
            <person name="Nowrousian M."/>
            <person name="Teichert I."/>
            <person name="Kueck U."/>
        </authorList>
    </citation>
    <scope>NUCLEOTIDE SEQUENCE [LARGE SCALE GENOMIC DNA]</scope>
    <source>
        <strain evidence="3 4">R19027</strain>
        <tissue evidence="3">Mycelium</tissue>
    </source>
</reference>
<proteinExistence type="predicted"/>
<keyword evidence="1" id="KW-0175">Coiled coil</keyword>
<evidence type="ECO:0000256" key="2">
    <source>
        <dbReference type="SAM" id="MobiDB-lite"/>
    </source>
</evidence>
<dbReference type="Proteomes" id="UP000433876">
    <property type="component" value="Unassembled WGS sequence"/>
</dbReference>
<gene>
    <name evidence="3" type="ORF">SMACR_08162</name>
</gene>
<evidence type="ECO:0000313" key="3">
    <source>
        <dbReference type="EMBL" id="KAA8627885.1"/>
    </source>
</evidence>
<feature type="compositionally biased region" description="Basic and acidic residues" evidence="2">
    <location>
        <begin position="532"/>
        <end position="548"/>
    </location>
</feature>
<comment type="caution">
    <text evidence="3">The sequence shown here is derived from an EMBL/GenBank/DDBJ whole genome shotgun (WGS) entry which is preliminary data.</text>
</comment>
<sequence>MSSSQIDHAKVVADLFQDIITHTSYEKLKGISDQNAELHDKVEKLTTALDMNLENLHNTKAKLDKYCHELRKKDEQVQSLQKEADDLGSILAAKTHELDERGQTITRADDELRKAKLEILNLTERLEEECKKNEEKEAIEQELKLTREDLDQNKEELEILKNFSTPLKSMDAGNIAKRFTKIFDLARELAKQFFGVDLPESSIANAALWDQLKKHNIVHQARIPLPLSNTLPARQMRSVAVLAVLFAELKKHVFHPTHLFEDPRANDEFTALLRTMDPAKEAYFRSVLFGSIDDDQWKQKVKAKVATVKASVDKCVGPLLSESERVRFMQHLDRFCRRTCQIWQNLQKLETKIHYSTEDWAPPDTDEYRVLPLSSMVVMNSELPDVTYPGEYPESPKQKQRLVGNGQSSPVMSCSNVTFTHDIDRLSDSPSPSRSTIRTFDISSAAAVATTSAAGNDLLSVVWPAFYTEPCIPGEFIWMASPGYGVCDSQFKAAREEEAHLSGTHRTSRQSRRYRDMSSARSRTQEASGYRPGDDGDHQDGGVEHGRESTLSSFLNAGQSELSNGSRRGW</sequence>
<feature type="coiled-coil region" evidence="1">
    <location>
        <begin position="28"/>
        <end position="160"/>
    </location>
</feature>
<dbReference type="EMBL" id="NMPR01000226">
    <property type="protein sequence ID" value="KAA8627885.1"/>
    <property type="molecule type" value="Genomic_DNA"/>
</dbReference>
<name>A0A8S8ZHD5_SORMA</name>
<dbReference type="AlphaFoldDB" id="A0A8S8ZHD5"/>
<accession>A0A8S8ZHD5</accession>
<organism evidence="3 4">
    <name type="scientific">Sordaria macrospora</name>
    <dbReference type="NCBI Taxonomy" id="5147"/>
    <lineage>
        <taxon>Eukaryota</taxon>
        <taxon>Fungi</taxon>
        <taxon>Dikarya</taxon>
        <taxon>Ascomycota</taxon>
        <taxon>Pezizomycotina</taxon>
        <taxon>Sordariomycetes</taxon>
        <taxon>Sordariomycetidae</taxon>
        <taxon>Sordariales</taxon>
        <taxon>Sordariaceae</taxon>
        <taxon>Sordaria</taxon>
    </lineage>
</organism>